<dbReference type="EMBL" id="QRDZ01000004">
    <property type="protein sequence ID" value="RED85381.1"/>
    <property type="molecule type" value="Genomic_DNA"/>
</dbReference>
<keyword evidence="1" id="KW-0732">Signal</keyword>
<keyword evidence="4" id="KW-1185">Reference proteome</keyword>
<comment type="caution">
    <text evidence="3">The sequence shown here is derived from an EMBL/GenBank/DDBJ whole genome shotgun (WGS) entry which is preliminary data.</text>
</comment>
<organism evidence="3 4">
    <name type="scientific">Cohnella phaseoli</name>
    <dbReference type="NCBI Taxonomy" id="456490"/>
    <lineage>
        <taxon>Bacteria</taxon>
        <taxon>Bacillati</taxon>
        <taxon>Bacillota</taxon>
        <taxon>Bacilli</taxon>
        <taxon>Bacillales</taxon>
        <taxon>Paenibacillaceae</taxon>
        <taxon>Cohnella</taxon>
    </lineage>
</organism>
<dbReference type="RefSeq" id="WP_116059806.1">
    <property type="nucleotide sequence ID" value="NZ_QRDZ01000004.1"/>
</dbReference>
<proteinExistence type="predicted"/>
<evidence type="ECO:0000313" key="3">
    <source>
        <dbReference type="EMBL" id="RED85381.1"/>
    </source>
</evidence>
<dbReference type="CDD" id="cd05379">
    <property type="entry name" value="CAP_bacterial"/>
    <property type="match status" value="1"/>
</dbReference>
<protein>
    <submittedName>
        <fullName evidence="3">Uncharacterized protein YkwD</fullName>
    </submittedName>
</protein>
<dbReference type="InterPro" id="IPR014044">
    <property type="entry name" value="CAP_dom"/>
</dbReference>
<evidence type="ECO:0000259" key="2">
    <source>
        <dbReference type="Pfam" id="PF00188"/>
    </source>
</evidence>
<gene>
    <name evidence="3" type="ORF">DFP98_10486</name>
</gene>
<dbReference type="AlphaFoldDB" id="A0A3D9KFU9"/>
<feature type="signal peptide" evidence="1">
    <location>
        <begin position="1"/>
        <end position="25"/>
    </location>
</feature>
<sequence length="350" mass="38447">MKIKRLALVCASLLVLTLFPQPWTASSATTPLTSGLPARSAQEISAQWKKLMQPAADYENPYASLPSVSKPYAPGSLKPGYIRDGVNAVNFYRFISGLPYDLSATASLNDQAQHGAVLLAADDDFSHEPARPADMPQAFYKKGYESASASNLYAYYGYEDHTMALSIDAYMEDSDTSNLAEVGHRRWILNPALKRIGLGQAASESGWLYTVMQVFDESRTKVPDYNYVPYPAQGAFPLEVFGPNYAWSISLNEAKFRAPEAKKITVTVVRQSDRKTWTLNSKSGKVAEKGNYFNVDTNGYGSGTAIIFRPGGIAEYKEGDRYQVTIRGLLSKSGTAQTLSYSVNFVRAAK</sequence>
<evidence type="ECO:0000256" key="1">
    <source>
        <dbReference type="SAM" id="SignalP"/>
    </source>
</evidence>
<reference evidence="3 4" key="1">
    <citation type="submission" date="2018-07" db="EMBL/GenBank/DDBJ databases">
        <title>Genomic Encyclopedia of Type Strains, Phase III (KMG-III): the genomes of soil and plant-associated and newly described type strains.</title>
        <authorList>
            <person name="Whitman W."/>
        </authorList>
    </citation>
    <scope>NUCLEOTIDE SEQUENCE [LARGE SCALE GENOMIC DNA]</scope>
    <source>
        <strain evidence="3 4">CECT 7287</strain>
    </source>
</reference>
<feature type="chain" id="PRO_5038546274" evidence="1">
    <location>
        <begin position="26"/>
        <end position="350"/>
    </location>
</feature>
<feature type="domain" description="SCP" evidence="2">
    <location>
        <begin position="86"/>
        <end position="212"/>
    </location>
</feature>
<dbReference type="InterPro" id="IPR035940">
    <property type="entry name" value="CAP_sf"/>
</dbReference>
<evidence type="ECO:0000313" key="4">
    <source>
        <dbReference type="Proteomes" id="UP000256977"/>
    </source>
</evidence>
<name>A0A3D9KFU9_9BACL</name>
<dbReference type="OrthoDB" id="1766522at2"/>
<accession>A0A3D9KFU9</accession>
<dbReference type="Gene3D" id="3.40.33.10">
    <property type="entry name" value="CAP"/>
    <property type="match status" value="1"/>
</dbReference>
<dbReference type="Pfam" id="PF00188">
    <property type="entry name" value="CAP"/>
    <property type="match status" value="1"/>
</dbReference>
<dbReference type="SUPFAM" id="SSF55797">
    <property type="entry name" value="PR-1-like"/>
    <property type="match status" value="1"/>
</dbReference>
<dbReference type="Proteomes" id="UP000256977">
    <property type="component" value="Unassembled WGS sequence"/>
</dbReference>